<feature type="compositionally biased region" description="Basic residues" evidence="1">
    <location>
        <begin position="403"/>
        <end position="415"/>
    </location>
</feature>
<feature type="region of interest" description="Disordered" evidence="1">
    <location>
        <begin position="819"/>
        <end position="858"/>
    </location>
</feature>
<keyword evidence="3" id="KW-1185">Reference proteome</keyword>
<evidence type="ECO:0000313" key="3">
    <source>
        <dbReference type="Proteomes" id="UP000092666"/>
    </source>
</evidence>
<feature type="compositionally biased region" description="Polar residues" evidence="1">
    <location>
        <begin position="669"/>
        <end position="681"/>
    </location>
</feature>
<accession>A0A1B9GUX1</accession>
<feature type="region of interest" description="Disordered" evidence="1">
    <location>
        <begin position="359"/>
        <end position="530"/>
    </location>
</feature>
<feature type="compositionally biased region" description="Basic residues" evidence="1">
    <location>
        <begin position="707"/>
        <end position="716"/>
    </location>
</feature>
<dbReference type="EMBL" id="KV700123">
    <property type="protein sequence ID" value="OCF34818.1"/>
    <property type="molecule type" value="Genomic_DNA"/>
</dbReference>
<reference evidence="3" key="2">
    <citation type="submission" date="2013-12" db="EMBL/GenBank/DDBJ databases">
        <title>Evolution of pathogenesis and genome organization in the Tremellales.</title>
        <authorList>
            <person name="Cuomo C."/>
            <person name="Litvintseva A."/>
            <person name="Heitman J."/>
            <person name="Chen Y."/>
            <person name="Sun S."/>
            <person name="Springer D."/>
            <person name="Dromer F."/>
            <person name="Young S."/>
            <person name="Zeng Q."/>
            <person name="Chapman S."/>
            <person name="Gujja S."/>
            <person name="Saif S."/>
            <person name="Birren B."/>
        </authorList>
    </citation>
    <scope>NUCLEOTIDE SEQUENCE [LARGE SCALE GENOMIC DNA]</scope>
    <source>
        <strain evidence="3">BCC8398</strain>
    </source>
</reference>
<protein>
    <submittedName>
        <fullName evidence="2">Uncharacterized protein</fullName>
    </submittedName>
</protein>
<feature type="compositionally biased region" description="Low complexity" evidence="1">
    <location>
        <begin position="694"/>
        <end position="705"/>
    </location>
</feature>
<evidence type="ECO:0000256" key="1">
    <source>
        <dbReference type="SAM" id="MobiDB-lite"/>
    </source>
</evidence>
<feature type="compositionally biased region" description="Low complexity" evidence="1">
    <location>
        <begin position="738"/>
        <end position="754"/>
    </location>
</feature>
<feature type="region of interest" description="Disordered" evidence="1">
    <location>
        <begin position="279"/>
        <end position="306"/>
    </location>
</feature>
<reference evidence="2 3" key="1">
    <citation type="submission" date="2013-07" db="EMBL/GenBank/DDBJ databases">
        <title>The Genome Sequence of Cryptococcus heveanensis BCC8398.</title>
        <authorList>
            <consortium name="The Broad Institute Genome Sequencing Platform"/>
            <person name="Cuomo C."/>
            <person name="Litvintseva A."/>
            <person name="Chen Y."/>
            <person name="Heitman J."/>
            <person name="Sun S."/>
            <person name="Springer D."/>
            <person name="Dromer F."/>
            <person name="Young S.K."/>
            <person name="Zeng Q."/>
            <person name="Gargeya S."/>
            <person name="Fitzgerald M."/>
            <person name="Abouelleil A."/>
            <person name="Alvarado L."/>
            <person name="Berlin A.M."/>
            <person name="Chapman S.B."/>
            <person name="Dewar J."/>
            <person name="Goldberg J."/>
            <person name="Griggs A."/>
            <person name="Gujja S."/>
            <person name="Hansen M."/>
            <person name="Howarth C."/>
            <person name="Imamovic A."/>
            <person name="Larimer J."/>
            <person name="McCowan C."/>
            <person name="Murphy C."/>
            <person name="Pearson M."/>
            <person name="Priest M."/>
            <person name="Roberts A."/>
            <person name="Saif S."/>
            <person name="Shea T."/>
            <person name="Sykes S."/>
            <person name="Wortman J."/>
            <person name="Nusbaum C."/>
            <person name="Birren B."/>
        </authorList>
    </citation>
    <scope>NUCLEOTIDE SEQUENCE [LARGE SCALE GENOMIC DNA]</scope>
    <source>
        <strain evidence="2 3">BCC8398</strain>
    </source>
</reference>
<name>A0A1B9GUX1_9TREE</name>
<feature type="compositionally biased region" description="Polar residues" evidence="1">
    <location>
        <begin position="375"/>
        <end position="390"/>
    </location>
</feature>
<feature type="region of interest" description="Disordered" evidence="1">
    <location>
        <begin position="664"/>
        <end position="766"/>
    </location>
</feature>
<feature type="region of interest" description="Disordered" evidence="1">
    <location>
        <begin position="566"/>
        <end position="594"/>
    </location>
</feature>
<feature type="compositionally biased region" description="Low complexity" evidence="1">
    <location>
        <begin position="419"/>
        <end position="437"/>
    </location>
</feature>
<evidence type="ECO:0000313" key="2">
    <source>
        <dbReference type="EMBL" id="OCF34818.1"/>
    </source>
</evidence>
<dbReference type="Proteomes" id="UP000092666">
    <property type="component" value="Unassembled WGS sequence"/>
</dbReference>
<sequence length="1034" mass="112162">MFFFLLAMISYFSSLVVFSSIVSYFYPAFAQTPSQPASTVIECDAQTVRRGSYSYPTATTSIDDNDDDNSADGYYVPGNEYSGIQDNHYRAGGAVELELEVEVEVEVCASRLPSNLLVVLRTLSCYDLISHLSYPCFRLPLPHPYGERALSTIVRPTTVSPSALQMDNSRIHCSQATNTTMMQSLEKWALRWYGTGMSLFAGLGYGGGGVFTRTGGAFQRVEVKSNKVHPLPLHSAFFLSKLSSPSDHEVQVLQGFGPKLSYDWAKAAIKREVPAIPTFRRGTHDSPIHPPDVGFERKRRRQEEVTPPLESIAKGYKLVTSAGQNVKKFKVDDVCTGGSRQKSVQTKGTMALRARSWPVNDGARARGHTTPRHPTGTSTVGRLRASYSSPTSPPVLGRSAGTHFRRSAPRTRQVRTSKSPRSVCSISTSTSNPSSSRWHGQVPIRRKRSRPRSLSPLEHAQRGQSKRRRLTRTRELAIYQHKSPSSTSHDPGLGSVVCAGSSDEEPTRDSLVKTSALPTPGLCGTGSSASDVGREAVLVTPVTEKMAASVDVGYTPRPWVRQQMSSNVPPPTPAITSGQPLPRAPGSMKHTARRDAPAPLTLTNESFIADIKGLRHLAPTQTSETAKSSTLSSPSALHPMPLAGLTVQERAELRSFVSQYPDGLAEVDTPQSPRSPISPASSKFPIASPPVSPVAPTCPTSVTAAKKVPKGFRRRATSASAATADLSRRRESLGSGSGADASSTISPASSSAKATQGEQTKRLSEHRIKKYRRLLYHLNMPPPARDTKSTDSLQSRRYDLVVYLLNALGMDKMPRTFATPSPEAMPVTLSSPVSSGPEDKSTILPSLTGKPSSLLRPSTAKHLTRSTIAALVKVFVNTSEPINVLARYLKVDHLSPREKRRAMACLDAYAAWRDGVQRRVDRRLEDALAFDGRTESNKKRKRTIAERSEINLSMGILGSDVAAVMATERMKSRSGTKAVQMDRVAVTVEAEGLLSESVVHGDGNEDGDGDASGWYDLAVAHMVSSETRSSSRSI</sequence>
<organism evidence="2 3">
    <name type="scientific">Kwoniella heveanensis BCC8398</name>
    <dbReference type="NCBI Taxonomy" id="1296120"/>
    <lineage>
        <taxon>Eukaryota</taxon>
        <taxon>Fungi</taxon>
        <taxon>Dikarya</taxon>
        <taxon>Basidiomycota</taxon>
        <taxon>Agaricomycotina</taxon>
        <taxon>Tremellomycetes</taxon>
        <taxon>Tremellales</taxon>
        <taxon>Cryptococcaceae</taxon>
        <taxon>Kwoniella</taxon>
    </lineage>
</organism>
<gene>
    <name evidence="2" type="ORF">I316_03362</name>
</gene>
<proteinExistence type="predicted"/>
<dbReference type="AlphaFoldDB" id="A0A1B9GUX1"/>